<protein>
    <submittedName>
        <fullName evidence="1">Uncharacterized protein</fullName>
    </submittedName>
</protein>
<name>A0A3M9MRD6_9BACT</name>
<sequence>MLWGCKPEKVQEQAELPAAASAPATLEETVDSVANTRIDGTATTPSPRLDVKQQLPSELEVHLDRTHGLWQFPTLTDSDVQRIPQEEQGPYFLQADFNGDQQTDYAIQLVERDSAFVYAFVRQADDEWKEFLLEREQLYLIDGKKRSIRYLKLAKKTDKYYDYATRKRMTIPQDGISVGAENYVATYVWEKGKFRKFETGD</sequence>
<keyword evidence="2" id="KW-1185">Reference proteome</keyword>
<accession>A0A3M9MRD6</accession>
<dbReference type="AlphaFoldDB" id="A0A3M9MRD6"/>
<reference evidence="1 2" key="1">
    <citation type="submission" date="2018-11" db="EMBL/GenBank/DDBJ databases">
        <title>Rufibacter latericius sp. nov., isolated from water in Baiyang Lake.</title>
        <authorList>
            <person name="Yang Y."/>
        </authorList>
    </citation>
    <scope>NUCLEOTIDE SEQUENCE [LARGE SCALE GENOMIC DNA]</scope>
    <source>
        <strain evidence="1 2">MCC P1</strain>
    </source>
</reference>
<gene>
    <name evidence="1" type="ORF">EFA69_14100</name>
</gene>
<dbReference type="EMBL" id="RJJE01000017">
    <property type="protein sequence ID" value="RNI27278.1"/>
    <property type="molecule type" value="Genomic_DNA"/>
</dbReference>
<evidence type="ECO:0000313" key="1">
    <source>
        <dbReference type="EMBL" id="RNI27278.1"/>
    </source>
</evidence>
<organism evidence="1 2">
    <name type="scientific">Rufibacter immobilis</name>
    <dbReference type="NCBI Taxonomy" id="1348778"/>
    <lineage>
        <taxon>Bacteria</taxon>
        <taxon>Pseudomonadati</taxon>
        <taxon>Bacteroidota</taxon>
        <taxon>Cytophagia</taxon>
        <taxon>Cytophagales</taxon>
        <taxon>Hymenobacteraceae</taxon>
        <taxon>Rufibacter</taxon>
    </lineage>
</organism>
<comment type="caution">
    <text evidence="1">The sequence shown here is derived from an EMBL/GenBank/DDBJ whole genome shotgun (WGS) entry which is preliminary data.</text>
</comment>
<proteinExistence type="predicted"/>
<dbReference type="Proteomes" id="UP000271010">
    <property type="component" value="Unassembled WGS sequence"/>
</dbReference>
<evidence type="ECO:0000313" key="2">
    <source>
        <dbReference type="Proteomes" id="UP000271010"/>
    </source>
</evidence>